<dbReference type="RefSeq" id="WP_189943812.1">
    <property type="nucleotide sequence ID" value="NZ_BMSX01000037.1"/>
</dbReference>
<organism evidence="1 2">
    <name type="scientific">Streptomyces aurantiogriseus</name>
    <dbReference type="NCBI Taxonomy" id="66870"/>
    <lineage>
        <taxon>Bacteria</taxon>
        <taxon>Bacillati</taxon>
        <taxon>Actinomycetota</taxon>
        <taxon>Actinomycetes</taxon>
        <taxon>Kitasatosporales</taxon>
        <taxon>Streptomycetaceae</taxon>
        <taxon>Streptomyces</taxon>
    </lineage>
</organism>
<evidence type="ECO:0000313" key="2">
    <source>
        <dbReference type="Proteomes" id="UP000658320"/>
    </source>
</evidence>
<evidence type="ECO:0000313" key="1">
    <source>
        <dbReference type="EMBL" id="GGR59066.1"/>
    </source>
</evidence>
<reference evidence="1" key="2">
    <citation type="submission" date="2020-09" db="EMBL/GenBank/DDBJ databases">
        <authorList>
            <person name="Sun Q."/>
            <person name="Ohkuma M."/>
        </authorList>
    </citation>
    <scope>NUCLEOTIDE SEQUENCE</scope>
    <source>
        <strain evidence="1">JCM 4346</strain>
    </source>
</reference>
<reference evidence="1" key="1">
    <citation type="journal article" date="2014" name="Int. J. Syst. Evol. Microbiol.">
        <title>Complete genome sequence of Corynebacterium casei LMG S-19264T (=DSM 44701T), isolated from a smear-ripened cheese.</title>
        <authorList>
            <consortium name="US DOE Joint Genome Institute (JGI-PGF)"/>
            <person name="Walter F."/>
            <person name="Albersmeier A."/>
            <person name="Kalinowski J."/>
            <person name="Ruckert C."/>
        </authorList>
    </citation>
    <scope>NUCLEOTIDE SEQUENCE</scope>
    <source>
        <strain evidence="1">JCM 4346</strain>
    </source>
</reference>
<sequence length="62" mass="6897">MYRVHLVADDPGLVALSAEIVDVTNAIREAANERDMLALVDQSRKLTDAFIRRTTTQLHSST</sequence>
<dbReference type="EMBL" id="BMSX01000037">
    <property type="protein sequence ID" value="GGR59066.1"/>
    <property type="molecule type" value="Genomic_DNA"/>
</dbReference>
<accession>A0A918KZN8</accession>
<dbReference type="Proteomes" id="UP000658320">
    <property type="component" value="Unassembled WGS sequence"/>
</dbReference>
<gene>
    <name evidence="1" type="ORF">GCM10010251_89780</name>
</gene>
<protein>
    <submittedName>
        <fullName evidence="1">Uncharacterized protein</fullName>
    </submittedName>
</protein>
<dbReference type="AlphaFoldDB" id="A0A918KZN8"/>
<name>A0A918KZN8_9ACTN</name>
<proteinExistence type="predicted"/>
<comment type="caution">
    <text evidence="1">The sequence shown here is derived from an EMBL/GenBank/DDBJ whole genome shotgun (WGS) entry which is preliminary data.</text>
</comment>
<keyword evidence="2" id="KW-1185">Reference proteome</keyword>